<evidence type="ECO:0000259" key="1">
    <source>
        <dbReference type="Pfam" id="PF03190"/>
    </source>
</evidence>
<sequence>MFISCDNSDKKDNKYEFTNDLVNETSPYLLQHAHNPVDWKPWSQNALNTAKQNNKLIVISIGYSSCHWCHVMEEETFSDNSIAKLMNENFINIKVDREERPDVDNIYMTAVQLMNGSGGWPLNVIALPDGKPLYGGTYHSKEDWEKVLLQVNDFYKNKPEQAQDYAENLEAGIQKVNQIQNESSNKDFIEEDILEIFANSKSKWDTIWGGNSTTQKFMMPINLDFLLDYGTVNKDSSALNQLKLTLDYMALKGVNDHIDGGFFRYSTDKKWEIPHFEKMLYDNAQLISTYSKAYKVFKNPLYKEVVTKTFGFLDRALNSESNTYFASIDSGLEEGAYYLWTEEELSRLVVNDFDLFKSYFSIDKSNILAGQKYHLIKSNNDKSFTKKHGLEDSAFLKLKSEWYKSLSEARYNKQLPQVDDKIIVSWNALAIIGFLDAYSAFDEEEYLQSAISTFKSLKSKAFNNNGLIHSYKANSKKSEVFLEDYAFLQKAALKLYFITTEDHYLQFAEELSDIIFSEYSDSEGPMFTFSKSRELIFKIIKTDEGVMPSANSVVAENLFLLGHIKYNNEYLNRSKRMLQSIVSYSKEKPDSFSNWNSLLIKTVYPFYEIAVVGENAEEQLLKLNKYHYPNTLMVGTTKQSLIPLYKNRFVEDETYIYVCKDKTCKLPVKTSDAAINQLNSF</sequence>
<accession>A0ABU7W794</accession>
<dbReference type="Proteomes" id="UP001356704">
    <property type="component" value="Unassembled WGS sequence"/>
</dbReference>
<reference evidence="2 3" key="1">
    <citation type="submission" date="2024-02" db="EMBL/GenBank/DDBJ databases">
        <title>Winogradskyella poriferorum JCM 12885.</title>
        <authorList>
            <person name="Zhang D.-F."/>
            <person name="Fu Z.-Y."/>
        </authorList>
    </citation>
    <scope>NUCLEOTIDE SEQUENCE [LARGE SCALE GENOMIC DNA]</scope>
    <source>
        <strain evidence="2 3">JCM 12885</strain>
    </source>
</reference>
<dbReference type="InterPro" id="IPR012341">
    <property type="entry name" value="6hp_glycosidase-like_sf"/>
</dbReference>
<organism evidence="2 3">
    <name type="scientific">Winogradskyella poriferorum</name>
    <dbReference type="NCBI Taxonomy" id="307627"/>
    <lineage>
        <taxon>Bacteria</taxon>
        <taxon>Pseudomonadati</taxon>
        <taxon>Bacteroidota</taxon>
        <taxon>Flavobacteriia</taxon>
        <taxon>Flavobacteriales</taxon>
        <taxon>Flavobacteriaceae</taxon>
        <taxon>Winogradskyella</taxon>
    </lineage>
</organism>
<protein>
    <submittedName>
        <fullName evidence="2">Thioredoxin domain-containing protein</fullName>
    </submittedName>
</protein>
<comment type="caution">
    <text evidence="2">The sequence shown here is derived from an EMBL/GenBank/DDBJ whole genome shotgun (WGS) entry which is preliminary data.</text>
</comment>
<name>A0ABU7W794_9FLAO</name>
<dbReference type="Gene3D" id="1.50.10.20">
    <property type="match status" value="1"/>
</dbReference>
<evidence type="ECO:0000313" key="3">
    <source>
        <dbReference type="Proteomes" id="UP001356704"/>
    </source>
</evidence>
<proteinExistence type="predicted"/>
<dbReference type="SUPFAM" id="SSF48208">
    <property type="entry name" value="Six-hairpin glycosidases"/>
    <property type="match status" value="1"/>
</dbReference>
<dbReference type="EMBL" id="JAZHOU010000004">
    <property type="protein sequence ID" value="MEF3079845.1"/>
    <property type="molecule type" value="Genomic_DNA"/>
</dbReference>
<gene>
    <name evidence="2" type="ORF">V1468_12575</name>
</gene>
<dbReference type="SUPFAM" id="SSF52833">
    <property type="entry name" value="Thioredoxin-like"/>
    <property type="match status" value="1"/>
</dbReference>
<dbReference type="PIRSF" id="PIRSF006402">
    <property type="entry name" value="UCP006402_thioredoxin"/>
    <property type="match status" value="1"/>
</dbReference>
<dbReference type="InterPro" id="IPR004879">
    <property type="entry name" value="Ssp411-like_TRX"/>
</dbReference>
<dbReference type="Gene3D" id="3.40.30.10">
    <property type="entry name" value="Glutaredoxin"/>
    <property type="match status" value="1"/>
</dbReference>
<dbReference type="PANTHER" id="PTHR42899">
    <property type="entry name" value="SPERMATOGENESIS-ASSOCIATED PROTEIN 20"/>
    <property type="match status" value="1"/>
</dbReference>
<dbReference type="InterPro" id="IPR008928">
    <property type="entry name" value="6-hairpin_glycosidase_sf"/>
</dbReference>
<feature type="domain" description="Spermatogenesis-associated protein 20-like TRX" evidence="1">
    <location>
        <begin position="18"/>
        <end position="171"/>
    </location>
</feature>
<dbReference type="CDD" id="cd02955">
    <property type="entry name" value="SSP411"/>
    <property type="match status" value="1"/>
</dbReference>
<dbReference type="RefSeq" id="WP_331810577.1">
    <property type="nucleotide sequence ID" value="NZ_JAZHOU010000004.1"/>
</dbReference>
<dbReference type="Pfam" id="PF03190">
    <property type="entry name" value="Thioredox_DsbH"/>
    <property type="match status" value="1"/>
</dbReference>
<dbReference type="InterPro" id="IPR024705">
    <property type="entry name" value="Ssp411"/>
</dbReference>
<evidence type="ECO:0000313" key="2">
    <source>
        <dbReference type="EMBL" id="MEF3079845.1"/>
    </source>
</evidence>
<dbReference type="PANTHER" id="PTHR42899:SF1">
    <property type="entry name" value="SPERMATOGENESIS-ASSOCIATED PROTEIN 20"/>
    <property type="match status" value="1"/>
</dbReference>
<dbReference type="Gene3D" id="1.50.10.10">
    <property type="match status" value="1"/>
</dbReference>
<keyword evidence="3" id="KW-1185">Reference proteome</keyword>
<dbReference type="InterPro" id="IPR036249">
    <property type="entry name" value="Thioredoxin-like_sf"/>
</dbReference>